<evidence type="ECO:0000313" key="4">
    <source>
        <dbReference type="EMBL" id="TVY09996.1"/>
    </source>
</evidence>
<comment type="caution">
    <text evidence="4">The sequence shown here is derived from an EMBL/GenBank/DDBJ whole genome shotgun (WGS) entry which is preliminary data.</text>
</comment>
<evidence type="ECO:0000256" key="1">
    <source>
        <dbReference type="ARBA" id="ARBA00010646"/>
    </source>
</evidence>
<keyword evidence="2" id="KW-0378">Hydrolase</keyword>
<dbReference type="PANTHER" id="PTHR34135:SF2">
    <property type="entry name" value="LYSOZYME"/>
    <property type="match status" value="1"/>
</dbReference>
<evidence type="ECO:0000256" key="2">
    <source>
        <dbReference type="ARBA" id="ARBA00022801"/>
    </source>
</evidence>
<dbReference type="RefSeq" id="WP_144846654.1">
    <property type="nucleotide sequence ID" value="NZ_VNJI01000011.1"/>
</dbReference>
<dbReference type="GO" id="GO:0003796">
    <property type="term" value="F:lysozyme activity"/>
    <property type="evidence" value="ECO:0007669"/>
    <property type="project" value="InterPro"/>
</dbReference>
<accession>A0A559KCY6</accession>
<name>A0A559KCY6_9BACL</name>
<dbReference type="InterPro" id="IPR018077">
    <property type="entry name" value="Glyco_hydro_fam25_subgr"/>
</dbReference>
<dbReference type="SUPFAM" id="SSF51445">
    <property type="entry name" value="(Trans)glycosidases"/>
    <property type="match status" value="1"/>
</dbReference>
<dbReference type="OrthoDB" id="9802228at2"/>
<reference evidence="4 5" key="1">
    <citation type="submission" date="2019-07" db="EMBL/GenBank/DDBJ databases">
        <authorList>
            <person name="Kim J."/>
        </authorList>
    </citation>
    <scope>NUCLEOTIDE SEQUENCE [LARGE SCALE GENOMIC DNA]</scope>
    <source>
        <strain evidence="4 5">JC52</strain>
    </source>
</reference>
<dbReference type="CDD" id="cd00599">
    <property type="entry name" value="GH25_muramidase"/>
    <property type="match status" value="1"/>
</dbReference>
<dbReference type="PROSITE" id="PS51904">
    <property type="entry name" value="GLYCOSYL_HYDROL_F25_2"/>
    <property type="match status" value="1"/>
</dbReference>
<protein>
    <recommendedName>
        <fullName evidence="6">Lysozyme</fullName>
    </recommendedName>
</protein>
<evidence type="ECO:0008006" key="6">
    <source>
        <dbReference type="Google" id="ProtNLM"/>
    </source>
</evidence>
<evidence type="ECO:0000313" key="5">
    <source>
        <dbReference type="Proteomes" id="UP000317036"/>
    </source>
</evidence>
<dbReference type="InterPro" id="IPR002053">
    <property type="entry name" value="Glyco_hydro_25"/>
</dbReference>
<keyword evidence="5" id="KW-1185">Reference proteome</keyword>
<dbReference type="Gene3D" id="3.20.20.80">
    <property type="entry name" value="Glycosidases"/>
    <property type="match status" value="1"/>
</dbReference>
<dbReference type="GO" id="GO:0009253">
    <property type="term" value="P:peptidoglycan catabolic process"/>
    <property type="evidence" value="ECO:0007669"/>
    <property type="project" value="InterPro"/>
</dbReference>
<dbReference type="PANTHER" id="PTHR34135">
    <property type="entry name" value="LYSOZYME"/>
    <property type="match status" value="1"/>
</dbReference>
<dbReference type="GO" id="GO:0016052">
    <property type="term" value="P:carbohydrate catabolic process"/>
    <property type="evidence" value="ECO:0007669"/>
    <property type="project" value="TreeGrafter"/>
</dbReference>
<dbReference type="InterPro" id="IPR017853">
    <property type="entry name" value="GH"/>
</dbReference>
<dbReference type="EMBL" id="VNJI01000011">
    <property type="protein sequence ID" value="TVY09996.1"/>
    <property type="molecule type" value="Genomic_DNA"/>
</dbReference>
<keyword evidence="3" id="KW-0326">Glycosidase</keyword>
<organism evidence="4 5">
    <name type="scientific">Paenibacillus cremeus</name>
    <dbReference type="NCBI Taxonomy" id="2163881"/>
    <lineage>
        <taxon>Bacteria</taxon>
        <taxon>Bacillati</taxon>
        <taxon>Bacillota</taxon>
        <taxon>Bacilli</taxon>
        <taxon>Bacillales</taxon>
        <taxon>Paenibacillaceae</taxon>
        <taxon>Paenibacillus</taxon>
    </lineage>
</organism>
<comment type="similarity">
    <text evidence="1">Belongs to the glycosyl hydrolase 25 family.</text>
</comment>
<evidence type="ECO:0000256" key="3">
    <source>
        <dbReference type="ARBA" id="ARBA00023295"/>
    </source>
</evidence>
<sequence>MNSSRQATNSQGIDISHHNGQVDFDKVKNAGISFVFMKATESTRTIDDTLSYNYSEAKRVGIPVGFYHFAHVSNDPVQEANHFLSVVNGLEVDLFYVLDLEQGSLDGANYSKSQVSSWARTFLQTVQNSTGKLPIIYTGGSFAAAYFEPDLSMYPLWVAHYGAIRPMENGIWSDWLFFQWAESGSVDGISTNVDMNEFNGNIQDFLYNEDDEYMKPVVMDDWSWQELDKFVGDAYNEKIIESWAWVQKVRDRQINVVEWLQLKTFIDERRRNKALGQ</sequence>
<dbReference type="Pfam" id="PF01183">
    <property type="entry name" value="Glyco_hydro_25"/>
    <property type="match status" value="1"/>
</dbReference>
<proteinExistence type="inferred from homology"/>
<dbReference type="Proteomes" id="UP000317036">
    <property type="component" value="Unassembled WGS sequence"/>
</dbReference>
<dbReference type="AlphaFoldDB" id="A0A559KCY6"/>
<gene>
    <name evidence="4" type="ORF">FPZ49_11535</name>
</gene>
<dbReference type="GO" id="GO:0016998">
    <property type="term" value="P:cell wall macromolecule catabolic process"/>
    <property type="evidence" value="ECO:0007669"/>
    <property type="project" value="InterPro"/>
</dbReference>
<dbReference type="SMART" id="SM00641">
    <property type="entry name" value="Glyco_25"/>
    <property type="match status" value="1"/>
</dbReference>